<comment type="caution">
    <text evidence="20">The sequence shown here is derived from an EMBL/GenBank/DDBJ whole genome shotgun (WGS) entry which is preliminary data.</text>
</comment>
<comment type="catalytic activity">
    <reaction evidence="17 18">
        <text>6-phospho-D-gluconate + NADP(+) = D-ribulose 5-phosphate + CO2 + NADPH</text>
        <dbReference type="Rhea" id="RHEA:10116"/>
        <dbReference type="ChEBI" id="CHEBI:16526"/>
        <dbReference type="ChEBI" id="CHEBI:57783"/>
        <dbReference type="ChEBI" id="CHEBI:58121"/>
        <dbReference type="ChEBI" id="CHEBI:58349"/>
        <dbReference type="ChEBI" id="CHEBI:58759"/>
        <dbReference type="EC" id="1.1.1.44"/>
    </reaction>
</comment>
<dbReference type="FunFam" id="1.10.1040.10:FF:000032">
    <property type="entry name" value="6-phosphogluconate dehydrogenase, decarboxylating"/>
    <property type="match status" value="1"/>
</dbReference>
<evidence type="ECO:0000256" key="14">
    <source>
        <dbReference type="ARBA" id="ARBA00023064"/>
    </source>
</evidence>
<organism evidence="20 21">
    <name type="scientific">Hydrobacter penzbergensis</name>
    <dbReference type="NCBI Taxonomy" id="1235997"/>
    <lineage>
        <taxon>Bacteria</taxon>
        <taxon>Pseudomonadati</taxon>
        <taxon>Bacteroidota</taxon>
        <taxon>Chitinophagia</taxon>
        <taxon>Chitinophagales</taxon>
        <taxon>Chitinophagaceae</taxon>
        <taxon>Hydrobacter</taxon>
    </lineage>
</organism>
<comment type="subunit">
    <text evidence="6">Homodimer.</text>
</comment>
<dbReference type="EC" id="1.1.1.44" evidence="18"/>
<dbReference type="Pfam" id="PF03446">
    <property type="entry name" value="NAD_binding_2"/>
    <property type="match status" value="1"/>
</dbReference>
<dbReference type="EMBL" id="FNNO01000006">
    <property type="protein sequence ID" value="SDW82053.1"/>
    <property type="molecule type" value="Genomic_DNA"/>
</dbReference>
<evidence type="ECO:0000313" key="20">
    <source>
        <dbReference type="EMBL" id="SDW82053.1"/>
    </source>
</evidence>
<evidence type="ECO:0000256" key="5">
    <source>
        <dbReference type="ARBA" id="ARBA00008420"/>
    </source>
</evidence>
<evidence type="ECO:0000256" key="3">
    <source>
        <dbReference type="ARBA" id="ARBA00004874"/>
    </source>
</evidence>
<dbReference type="InterPro" id="IPR027417">
    <property type="entry name" value="P-loop_NTPase"/>
</dbReference>
<dbReference type="NCBIfam" id="TIGR01313">
    <property type="entry name" value="therm_gnt_kin"/>
    <property type="match status" value="1"/>
</dbReference>
<protein>
    <recommendedName>
        <fullName evidence="7 18">6-phosphogluconate dehydrogenase, decarboxylating</fullName>
        <ecNumber evidence="18">1.1.1.44</ecNumber>
    </recommendedName>
</protein>
<dbReference type="InterPro" id="IPR006113">
    <property type="entry name" value="6PGDH_Gnd/GntZ"/>
</dbReference>
<dbReference type="PANTHER" id="PTHR11811">
    <property type="entry name" value="6-PHOSPHOGLUCONATE DEHYDROGENASE"/>
    <property type="match status" value="1"/>
</dbReference>
<comment type="pathway">
    <text evidence="2">Carbohydrate acid metabolism.</text>
</comment>
<comment type="similarity">
    <text evidence="5">Belongs to the gluconokinase GntK/GntV family.</text>
</comment>
<evidence type="ECO:0000256" key="11">
    <source>
        <dbReference type="ARBA" id="ARBA00022840"/>
    </source>
</evidence>
<comment type="catalytic activity">
    <reaction evidence="16">
        <text>D-gluconate + ATP = 6-phospho-D-gluconate + ADP + H(+)</text>
        <dbReference type="Rhea" id="RHEA:19433"/>
        <dbReference type="ChEBI" id="CHEBI:15378"/>
        <dbReference type="ChEBI" id="CHEBI:18391"/>
        <dbReference type="ChEBI" id="CHEBI:30616"/>
        <dbReference type="ChEBI" id="CHEBI:58759"/>
        <dbReference type="ChEBI" id="CHEBI:456216"/>
        <dbReference type="EC" id="2.7.1.12"/>
    </reaction>
</comment>
<dbReference type="GO" id="GO:0006098">
    <property type="term" value="P:pentose-phosphate shunt"/>
    <property type="evidence" value="ECO:0007669"/>
    <property type="project" value="UniProtKB-KW"/>
</dbReference>
<dbReference type="GO" id="GO:0050661">
    <property type="term" value="F:NADP binding"/>
    <property type="evidence" value="ECO:0007669"/>
    <property type="project" value="InterPro"/>
</dbReference>
<dbReference type="SUPFAM" id="SSF52540">
    <property type="entry name" value="P-loop containing nucleoside triphosphate hydrolases"/>
    <property type="match status" value="1"/>
</dbReference>
<evidence type="ECO:0000256" key="9">
    <source>
        <dbReference type="ARBA" id="ARBA00022741"/>
    </source>
</evidence>
<dbReference type="InterPro" id="IPR031322">
    <property type="entry name" value="Shikimate/glucono_kinase"/>
</dbReference>
<comment type="similarity">
    <text evidence="4 18">Belongs to the 6-phosphogluconate dehydrogenase family.</text>
</comment>
<dbReference type="Pfam" id="PF00393">
    <property type="entry name" value="6PGD"/>
    <property type="match status" value="1"/>
</dbReference>
<evidence type="ECO:0000256" key="7">
    <source>
        <dbReference type="ARBA" id="ARBA00018193"/>
    </source>
</evidence>
<dbReference type="NCBIfam" id="NF006765">
    <property type="entry name" value="PRK09287.1"/>
    <property type="match status" value="1"/>
</dbReference>
<dbReference type="InterPro" id="IPR006114">
    <property type="entry name" value="6PGDH_C"/>
</dbReference>
<reference evidence="20 21" key="1">
    <citation type="submission" date="2016-10" db="EMBL/GenBank/DDBJ databases">
        <authorList>
            <person name="Varghese N."/>
            <person name="Submissions S."/>
        </authorList>
    </citation>
    <scope>NUCLEOTIDE SEQUENCE [LARGE SCALE GENOMIC DNA]</scope>
    <source>
        <strain evidence="20 21">DSM 25353</strain>
    </source>
</reference>
<dbReference type="InterPro" id="IPR006115">
    <property type="entry name" value="6PGDH_NADP-bd"/>
</dbReference>
<dbReference type="InterPro" id="IPR036291">
    <property type="entry name" value="NAD(P)-bd_dom_sf"/>
</dbReference>
<evidence type="ECO:0000259" key="19">
    <source>
        <dbReference type="SMART" id="SM01350"/>
    </source>
</evidence>
<dbReference type="SUPFAM" id="SSF51735">
    <property type="entry name" value="NAD(P)-binding Rossmann-fold domains"/>
    <property type="match status" value="1"/>
</dbReference>
<accession>A0A8X8IGQ4</accession>
<dbReference type="NCBIfam" id="TIGR00873">
    <property type="entry name" value="gnd"/>
    <property type="match status" value="1"/>
</dbReference>
<feature type="domain" description="6-phosphogluconate dehydrogenase C-terminal" evidence="19">
    <location>
        <begin position="339"/>
        <end position="621"/>
    </location>
</feature>
<evidence type="ECO:0000256" key="18">
    <source>
        <dbReference type="RuleBase" id="RU000485"/>
    </source>
</evidence>
<dbReference type="Proteomes" id="UP000198711">
    <property type="component" value="Unassembled WGS sequence"/>
</dbReference>
<keyword evidence="12 18" id="KW-0521">NADP</keyword>
<keyword evidence="14 18" id="KW-0311">Gluconate utilization</keyword>
<evidence type="ECO:0000256" key="12">
    <source>
        <dbReference type="ARBA" id="ARBA00022857"/>
    </source>
</evidence>
<dbReference type="SUPFAM" id="SSF48179">
    <property type="entry name" value="6-phosphogluconate dehydrogenase C-terminal domain-like"/>
    <property type="match status" value="1"/>
</dbReference>
<keyword evidence="15 18" id="KW-0570">Pentose shunt</keyword>
<dbReference type="InterPro" id="IPR006183">
    <property type="entry name" value="Pgluconate_DH"/>
</dbReference>
<dbReference type="InterPro" id="IPR013328">
    <property type="entry name" value="6PGD_dom2"/>
</dbReference>
<dbReference type="GO" id="GO:0004616">
    <property type="term" value="F:phosphogluconate dehydrogenase (decarboxylating) activity"/>
    <property type="evidence" value="ECO:0007669"/>
    <property type="project" value="UniProtKB-EC"/>
</dbReference>
<evidence type="ECO:0000256" key="17">
    <source>
        <dbReference type="ARBA" id="ARBA00048640"/>
    </source>
</evidence>
<dbReference type="PRINTS" id="PR00076">
    <property type="entry name" value="6PGDHDRGNASE"/>
</dbReference>
<dbReference type="Gene3D" id="3.40.50.720">
    <property type="entry name" value="NAD(P)-binding Rossmann-like Domain"/>
    <property type="match status" value="1"/>
</dbReference>
<name>A0A8X8IGQ4_9BACT</name>
<dbReference type="Gene3D" id="3.40.50.300">
    <property type="entry name" value="P-loop containing nucleotide triphosphate hydrolases"/>
    <property type="match status" value="1"/>
</dbReference>
<evidence type="ECO:0000256" key="6">
    <source>
        <dbReference type="ARBA" id="ARBA00011738"/>
    </source>
</evidence>
<comment type="pathway">
    <text evidence="3 18">Carbohydrate degradation; pentose phosphate pathway; D-ribulose 5-phosphate from D-glucose 6-phosphate (oxidative stage): step 3/3.</text>
</comment>
<evidence type="ECO:0000256" key="1">
    <source>
        <dbReference type="ARBA" id="ARBA00002526"/>
    </source>
</evidence>
<dbReference type="InterPro" id="IPR006001">
    <property type="entry name" value="Therm_gnt_kin"/>
</dbReference>
<keyword evidence="11" id="KW-0067">ATP-binding</keyword>
<dbReference type="Pfam" id="PF01202">
    <property type="entry name" value="SKI"/>
    <property type="match status" value="1"/>
</dbReference>
<comment type="function">
    <text evidence="1">Catalyzes the oxidative decarboxylation of 6-phosphogluconate to ribulose 5-phosphate and CO(2), with concomitant reduction of NADP to NADPH.</text>
</comment>
<dbReference type="GO" id="GO:0005524">
    <property type="term" value="F:ATP binding"/>
    <property type="evidence" value="ECO:0007669"/>
    <property type="project" value="UniProtKB-KW"/>
</dbReference>
<evidence type="ECO:0000256" key="2">
    <source>
        <dbReference type="ARBA" id="ARBA00004761"/>
    </source>
</evidence>
<keyword evidence="9" id="KW-0547">Nucleotide-binding</keyword>
<evidence type="ECO:0000256" key="15">
    <source>
        <dbReference type="ARBA" id="ARBA00023126"/>
    </source>
</evidence>
<sequence length="623" mass="69523">MGVSGVGKTTIGKLLSQKTHIPFFDADDFHSEENIAKMRSGEALTDEDRSDWLHKLNTMLVKQLQQDSCILACSALKQSYRDTLSANCTSQIKFIHLFGSFEKISAQMKSRKDHFISPSLLQSQFDALENPVNAIHISIDQNTAVMVEAIHHQLFNKSEIGIIGLGVMGKSLCRNFAGHGFNISMYNRHLQGVEENVAVHFQQQYPELNKALPFDNIESFINSLQTPRKIIIMVNAGAATDDVIQKITPYLSAGDVVVDGGNTYFEDTERRQAAFSLQDVFFIGCGISGGEEGALMGPSLMPGGNKAGYEMVQPYLEAIAAKDHQQNPCCTYISEGGSGHFVKMIHNGIEYVEMQLLSEVYQVLRQNGKNPDAIAAVFEAWKKEGVDSYLLDITIDILKEKEGDKWLLDQIVDEAQSKGTGNWAAIEITKQHVPATLIATSLYARYESAYKDLRVALNALYPVLHNAESPIAVELLREAYELARIINHFQGFWVITEAFKNHGWQTNMSEIARIWTNGCIIRSDLMQELITVFNTTDNMLLSDLLHQRIGQLKPSLSKAVSYAIENEIAVPCLSEAINAFNAITTAQSPANLLQAQRDYFGAHTFQRYDTPGGKFFHHQWKKS</sequence>
<evidence type="ECO:0000256" key="10">
    <source>
        <dbReference type="ARBA" id="ARBA00022777"/>
    </source>
</evidence>
<dbReference type="SMART" id="SM01350">
    <property type="entry name" value="6PGD"/>
    <property type="match status" value="1"/>
</dbReference>
<dbReference type="Gene3D" id="1.10.1040.10">
    <property type="entry name" value="N-(1-d-carboxylethyl)-l-norvaline Dehydrogenase, domain 2"/>
    <property type="match status" value="1"/>
</dbReference>
<evidence type="ECO:0000256" key="8">
    <source>
        <dbReference type="ARBA" id="ARBA00022679"/>
    </source>
</evidence>
<dbReference type="GO" id="GO:0046316">
    <property type="term" value="F:gluconokinase activity"/>
    <property type="evidence" value="ECO:0007669"/>
    <property type="project" value="UniProtKB-EC"/>
</dbReference>
<dbReference type="AlphaFoldDB" id="A0A8X8IGQ4"/>
<evidence type="ECO:0000256" key="4">
    <source>
        <dbReference type="ARBA" id="ARBA00008419"/>
    </source>
</evidence>
<evidence type="ECO:0000256" key="16">
    <source>
        <dbReference type="ARBA" id="ARBA00048090"/>
    </source>
</evidence>
<dbReference type="Gene3D" id="1.20.5.320">
    <property type="entry name" value="6-Phosphogluconate Dehydrogenase, domain 3"/>
    <property type="match status" value="1"/>
</dbReference>
<keyword evidence="21" id="KW-1185">Reference proteome</keyword>
<gene>
    <name evidence="20" type="ORF">SAMN05444410_10643</name>
</gene>
<evidence type="ECO:0000313" key="21">
    <source>
        <dbReference type="Proteomes" id="UP000198711"/>
    </source>
</evidence>
<proteinExistence type="inferred from homology"/>
<dbReference type="CDD" id="cd02021">
    <property type="entry name" value="GntK"/>
    <property type="match status" value="1"/>
</dbReference>
<dbReference type="GO" id="GO:0019521">
    <property type="term" value="P:D-gluconate metabolic process"/>
    <property type="evidence" value="ECO:0007669"/>
    <property type="project" value="UniProtKB-KW"/>
</dbReference>
<evidence type="ECO:0000256" key="13">
    <source>
        <dbReference type="ARBA" id="ARBA00023002"/>
    </source>
</evidence>
<keyword evidence="8" id="KW-0808">Transferase</keyword>
<keyword evidence="10" id="KW-0418">Kinase</keyword>
<keyword evidence="13 18" id="KW-0560">Oxidoreductase</keyword>
<dbReference type="InterPro" id="IPR008927">
    <property type="entry name" value="6-PGluconate_DH-like_C_sf"/>
</dbReference>